<evidence type="ECO:0000256" key="1">
    <source>
        <dbReference type="ARBA" id="ARBA00009865"/>
    </source>
</evidence>
<protein>
    <submittedName>
        <fullName evidence="9">Glycoside hydrolase family 43 protein</fullName>
    </submittedName>
</protein>
<keyword evidence="3 6" id="KW-0326">Glycosidase</keyword>
<dbReference type="GO" id="GO:0004553">
    <property type="term" value="F:hydrolase activity, hydrolyzing O-glycosyl compounds"/>
    <property type="evidence" value="ECO:0007669"/>
    <property type="project" value="InterPro"/>
</dbReference>
<feature type="site" description="Important for catalytic activity, responsible for pKa modulation of the active site Glu and correct orientation of both the proton donor and substrate" evidence="5">
    <location>
        <position position="155"/>
    </location>
</feature>
<evidence type="ECO:0000256" key="5">
    <source>
        <dbReference type="PIRSR" id="PIRSR606710-2"/>
    </source>
</evidence>
<evidence type="ECO:0000259" key="8">
    <source>
        <dbReference type="Pfam" id="PF17851"/>
    </source>
</evidence>
<dbReference type="CDD" id="cd18833">
    <property type="entry name" value="GH43_PcXyl-like"/>
    <property type="match status" value="1"/>
</dbReference>
<dbReference type="InterPro" id="IPR006710">
    <property type="entry name" value="Glyco_hydro_43"/>
</dbReference>
<dbReference type="EMBL" id="JAGPNK010000017">
    <property type="protein sequence ID" value="KAH7305953.1"/>
    <property type="molecule type" value="Genomic_DNA"/>
</dbReference>
<keyword evidence="7" id="KW-0732">Signal</keyword>
<keyword evidence="2 6" id="KW-0378">Hydrolase</keyword>
<feature type="active site" description="Proton acceptor" evidence="4">
    <location>
        <position position="39"/>
    </location>
</feature>
<dbReference type="InterPro" id="IPR023296">
    <property type="entry name" value="Glyco_hydro_beta-prop_sf"/>
</dbReference>
<dbReference type="OrthoDB" id="2139957at2759"/>
<dbReference type="InterPro" id="IPR013320">
    <property type="entry name" value="ConA-like_dom_sf"/>
</dbReference>
<dbReference type="SUPFAM" id="SSF49899">
    <property type="entry name" value="Concanavalin A-like lectins/glucanases"/>
    <property type="match status" value="1"/>
</dbReference>
<dbReference type="Pfam" id="PF04616">
    <property type="entry name" value="Glyco_hydro_43"/>
    <property type="match status" value="1"/>
</dbReference>
<evidence type="ECO:0000313" key="9">
    <source>
        <dbReference type="EMBL" id="KAH7305953.1"/>
    </source>
</evidence>
<dbReference type="Pfam" id="PF17851">
    <property type="entry name" value="GH43_C2"/>
    <property type="match status" value="1"/>
</dbReference>
<dbReference type="PANTHER" id="PTHR42812">
    <property type="entry name" value="BETA-XYLOSIDASE"/>
    <property type="match status" value="1"/>
</dbReference>
<feature type="chain" id="PRO_5035464624" evidence="7">
    <location>
        <begin position="24"/>
        <end position="569"/>
    </location>
</feature>
<dbReference type="Proteomes" id="UP000813444">
    <property type="component" value="Unassembled WGS sequence"/>
</dbReference>
<organism evidence="9 10">
    <name type="scientific">Stachybotrys elegans</name>
    <dbReference type="NCBI Taxonomy" id="80388"/>
    <lineage>
        <taxon>Eukaryota</taxon>
        <taxon>Fungi</taxon>
        <taxon>Dikarya</taxon>
        <taxon>Ascomycota</taxon>
        <taxon>Pezizomycotina</taxon>
        <taxon>Sordariomycetes</taxon>
        <taxon>Hypocreomycetidae</taxon>
        <taxon>Hypocreales</taxon>
        <taxon>Stachybotryaceae</taxon>
        <taxon>Stachybotrys</taxon>
    </lineage>
</organism>
<dbReference type="GO" id="GO:0005975">
    <property type="term" value="P:carbohydrate metabolic process"/>
    <property type="evidence" value="ECO:0007669"/>
    <property type="project" value="InterPro"/>
</dbReference>
<dbReference type="InterPro" id="IPR051795">
    <property type="entry name" value="Glycosyl_Hydrlase_43"/>
</dbReference>
<sequence length="569" mass="62102">MRFTSAALGLAATLGGQLAHAQAGNSTFHNPILPGWHSDPSCVRVEDTYFCGTSTFIAFPGLPLYASKDLVNWRLASHTWNRESQLPGLSWNTTGQQHGMFASTVRYHNGELYVICEYLGIAGAGGNIGVIFKTTDPFDDDAWSDPVTFLTDRIDPDLFWDDDGTVYVATQGILLQTIDMETGELSQPPVEIWPGTGGVWPEGPHIYKRDGYYYVLIAEGGTERDHAITIARSQDIWGPYESYEGNPILTNRGTDEYFQTVGHGDLFTDLEGKWWGVALATRVGPQFTHFPMGRETVLYSARWDEGEWPVLDPVRGNMTGWPLPPETRDVPGDGQFVADPDAYRFDAESPVPKHFVYWRVPRPGTFSMTDSGLEIVPSRSNLTGIASSLDPVMRGQHGLSFVGRRQTFTLFKFSVDLIFAPTEVGQEAGITVFLTQYAHIDIGVVLLESGLSLRFRTEGNGPAPPENVIPVPGNWTEKPIRLHIEADDPTSYRLSASSGCGKPIEVGTASSRRVSGATGSFVGSLVGAYATCNGAGQGTECPEGGVATFQRWVYTPVAQFVDEGVSIPA</sequence>
<dbReference type="PANTHER" id="PTHR42812:SF17">
    <property type="entry name" value="BETA-XYLOSIDASE C-TERMINAL CONCANAVALIN A-LIKE DOMAIN-CONTAINING PROTEIN-RELATED"/>
    <property type="match status" value="1"/>
</dbReference>
<dbReference type="InterPro" id="IPR041542">
    <property type="entry name" value="GH43_C2"/>
</dbReference>
<gene>
    <name evidence="9" type="ORF">B0I35DRAFT_399904</name>
</gene>
<evidence type="ECO:0000256" key="7">
    <source>
        <dbReference type="SAM" id="SignalP"/>
    </source>
</evidence>
<evidence type="ECO:0000256" key="2">
    <source>
        <dbReference type="ARBA" id="ARBA00022801"/>
    </source>
</evidence>
<dbReference type="Gene3D" id="2.115.10.20">
    <property type="entry name" value="Glycosyl hydrolase domain, family 43"/>
    <property type="match status" value="1"/>
</dbReference>
<reference evidence="9" key="1">
    <citation type="journal article" date="2021" name="Nat. Commun.">
        <title>Genetic determinants of endophytism in the Arabidopsis root mycobiome.</title>
        <authorList>
            <person name="Mesny F."/>
            <person name="Miyauchi S."/>
            <person name="Thiergart T."/>
            <person name="Pickel B."/>
            <person name="Atanasova L."/>
            <person name="Karlsson M."/>
            <person name="Huettel B."/>
            <person name="Barry K.W."/>
            <person name="Haridas S."/>
            <person name="Chen C."/>
            <person name="Bauer D."/>
            <person name="Andreopoulos W."/>
            <person name="Pangilinan J."/>
            <person name="LaButti K."/>
            <person name="Riley R."/>
            <person name="Lipzen A."/>
            <person name="Clum A."/>
            <person name="Drula E."/>
            <person name="Henrissat B."/>
            <person name="Kohler A."/>
            <person name="Grigoriev I.V."/>
            <person name="Martin F.M."/>
            <person name="Hacquard S."/>
        </authorList>
    </citation>
    <scope>NUCLEOTIDE SEQUENCE</scope>
    <source>
        <strain evidence="9">MPI-CAGE-CH-0235</strain>
    </source>
</reference>
<evidence type="ECO:0000313" key="10">
    <source>
        <dbReference type="Proteomes" id="UP000813444"/>
    </source>
</evidence>
<keyword evidence="10" id="KW-1185">Reference proteome</keyword>
<name>A0A8K0SJR7_9HYPO</name>
<comment type="caution">
    <text evidence="9">The sequence shown here is derived from an EMBL/GenBank/DDBJ whole genome shotgun (WGS) entry which is preliminary data.</text>
</comment>
<dbReference type="Gene3D" id="2.60.120.200">
    <property type="match status" value="1"/>
</dbReference>
<dbReference type="AlphaFoldDB" id="A0A8K0SJR7"/>
<evidence type="ECO:0000256" key="6">
    <source>
        <dbReference type="RuleBase" id="RU361187"/>
    </source>
</evidence>
<evidence type="ECO:0000256" key="3">
    <source>
        <dbReference type="ARBA" id="ARBA00023295"/>
    </source>
</evidence>
<comment type="similarity">
    <text evidence="1 6">Belongs to the glycosyl hydrolase 43 family.</text>
</comment>
<feature type="active site" description="Proton donor" evidence="4">
    <location>
        <position position="202"/>
    </location>
</feature>
<dbReference type="SUPFAM" id="SSF75005">
    <property type="entry name" value="Arabinanase/levansucrase/invertase"/>
    <property type="match status" value="1"/>
</dbReference>
<proteinExistence type="inferred from homology"/>
<accession>A0A8K0SJR7</accession>
<feature type="domain" description="Beta-xylosidase C-terminal Concanavalin A-like" evidence="8">
    <location>
        <begin position="345"/>
        <end position="539"/>
    </location>
</feature>
<feature type="signal peptide" evidence="7">
    <location>
        <begin position="1"/>
        <end position="23"/>
    </location>
</feature>
<evidence type="ECO:0000256" key="4">
    <source>
        <dbReference type="PIRSR" id="PIRSR606710-1"/>
    </source>
</evidence>